<evidence type="ECO:0000313" key="7">
    <source>
        <dbReference type="Proteomes" id="UP001652642"/>
    </source>
</evidence>
<dbReference type="GeneID" id="110090292"/>
<dbReference type="InterPro" id="IPR032444">
    <property type="entry name" value="Keratin_2_head"/>
</dbReference>
<evidence type="ECO:0000256" key="3">
    <source>
        <dbReference type="RuleBase" id="RU000685"/>
    </source>
</evidence>
<dbReference type="Pfam" id="PF16208">
    <property type="entry name" value="Keratin_2_head"/>
    <property type="match status" value="1"/>
</dbReference>
<evidence type="ECO:0000256" key="5">
    <source>
        <dbReference type="SAM" id="MobiDB-lite"/>
    </source>
</evidence>
<evidence type="ECO:0000256" key="2">
    <source>
        <dbReference type="ARBA" id="ARBA00023054"/>
    </source>
</evidence>
<name>A0ABM5FCP7_9SAUR</name>
<dbReference type="SMART" id="SM01391">
    <property type="entry name" value="Filament"/>
    <property type="match status" value="1"/>
</dbReference>
<keyword evidence="1 3" id="KW-0403">Intermediate filament</keyword>
<dbReference type="SUPFAM" id="SSF64593">
    <property type="entry name" value="Intermediate filament protein, coiled coil region"/>
    <property type="match status" value="2"/>
</dbReference>
<dbReference type="Pfam" id="PF00038">
    <property type="entry name" value="Filament"/>
    <property type="match status" value="1"/>
</dbReference>
<dbReference type="PANTHER" id="PTHR45616:SF19">
    <property type="entry name" value="KERATIN 90"/>
    <property type="match status" value="1"/>
</dbReference>
<dbReference type="InterPro" id="IPR039008">
    <property type="entry name" value="IF_rod_dom"/>
</dbReference>
<proteinExistence type="inferred from homology"/>
<dbReference type="Gene3D" id="1.20.5.170">
    <property type="match status" value="1"/>
</dbReference>
<protein>
    <submittedName>
        <fullName evidence="8">Keratin, type II cytoskeletal 75-like</fullName>
    </submittedName>
</protein>
<feature type="coiled-coil region" evidence="4">
    <location>
        <begin position="146"/>
        <end position="244"/>
    </location>
</feature>
<evidence type="ECO:0000313" key="8">
    <source>
        <dbReference type="RefSeq" id="XP_072843183.1"/>
    </source>
</evidence>
<dbReference type="RefSeq" id="XP_072843183.1">
    <property type="nucleotide sequence ID" value="XM_072987082.1"/>
</dbReference>
<dbReference type="Gene3D" id="1.20.5.500">
    <property type="entry name" value="Single helix bin"/>
    <property type="match status" value="1"/>
</dbReference>
<dbReference type="PROSITE" id="PS51842">
    <property type="entry name" value="IF_ROD_2"/>
    <property type="match status" value="1"/>
</dbReference>
<dbReference type="InterPro" id="IPR003054">
    <property type="entry name" value="Keratin_II"/>
</dbReference>
<reference evidence="7" key="1">
    <citation type="submission" date="2025-05" db="UniProtKB">
        <authorList>
            <consortium name="RefSeq"/>
        </authorList>
    </citation>
    <scope>NUCLEOTIDE SEQUENCE [LARGE SCALE GENOMIC DNA]</scope>
</reference>
<keyword evidence="2 4" id="KW-0175">Coiled coil</keyword>
<dbReference type="PROSITE" id="PS00226">
    <property type="entry name" value="IF_ROD_1"/>
    <property type="match status" value="1"/>
</dbReference>
<dbReference type="PRINTS" id="PR01276">
    <property type="entry name" value="TYPE2KERATIN"/>
</dbReference>
<evidence type="ECO:0000256" key="1">
    <source>
        <dbReference type="ARBA" id="ARBA00022754"/>
    </source>
</evidence>
<comment type="similarity">
    <text evidence="3">Belongs to the intermediate filament family.</text>
</comment>
<evidence type="ECO:0000259" key="6">
    <source>
        <dbReference type="PROSITE" id="PS51842"/>
    </source>
</evidence>
<evidence type="ECO:0000256" key="4">
    <source>
        <dbReference type="SAM" id="Coils"/>
    </source>
</evidence>
<sequence length="697" mass="75478">MTQQIFAARMGGRGFSSASAACGLGGRRTYVASIRQPVRNGYGIHGFGSRSLSSLGGNRRISYGRYGAGCYGSCNYGHAGYGGLGFGGMVAHYGPGIGSGGPFGGYSNSRGDGIHGVRINEDLLKPLQVGVDLQEQEFRNREREEMKDLNNQFACFIDKVRSLEQQNKALETKWNLLQEYALPARKNLEPYYENFISNMKKEIDYLLSEREHLARENDAVQHLVEELKSKYEEEFKRRTAAENEFVLLKKDVDSISLSKTQLEGKVDLLCRELEFRRHIYAEELAQLDSQVGDAKILLQMDNSRDLDLDLILRNVDAWYQSIAQRSKEEANAFYENRFQEFQEERGKHSDALMFNQQVIAQLTQLINKLQRENDSVKKQVSALETAICDVEQRGDNSLKDAREKHTDLQTALKKAKDDLAGMLKDYQLVLNSKVALDIEIAAYKSLLEGEETRLHKGNPTSVDVVKPFHLSSSEGYSPMGIGYNSGYGGWAQRSYNRSYGSRSVGEPSRTKDSSHNLTPGVCSADAEFHPGAVPYSRSCYVGNHSIDSSCQTGGVRVGRGTNQGLGFGSGIVHGSIQNVGSGKISGGIAEMCPGGGYLSGGYRPVDVHPFGDGGMGPRVVSGPIVVGCHPGFGIGNIGGPCFGIPAAGGFGVSGGMPCVGAGGPLDVCYPGAVQAPVGVCYPGQVGDICFTGGVAPL</sequence>
<reference evidence="8" key="2">
    <citation type="submission" date="2025-08" db="UniProtKB">
        <authorList>
            <consortium name="RefSeq"/>
        </authorList>
    </citation>
    <scope>IDENTIFICATION</scope>
</reference>
<feature type="domain" description="IF rod" evidence="6">
    <location>
        <begin position="142"/>
        <end position="454"/>
    </location>
</feature>
<accession>A0ABM5FCP7</accession>
<dbReference type="PANTHER" id="PTHR45616">
    <property type="entry name" value="GATA-TYPE DOMAIN-CONTAINING PROTEIN"/>
    <property type="match status" value="1"/>
</dbReference>
<organism evidence="7 8">
    <name type="scientific">Pogona vitticeps</name>
    <name type="common">central bearded dragon</name>
    <dbReference type="NCBI Taxonomy" id="103695"/>
    <lineage>
        <taxon>Eukaryota</taxon>
        <taxon>Metazoa</taxon>
        <taxon>Chordata</taxon>
        <taxon>Craniata</taxon>
        <taxon>Vertebrata</taxon>
        <taxon>Euteleostomi</taxon>
        <taxon>Lepidosauria</taxon>
        <taxon>Squamata</taxon>
        <taxon>Bifurcata</taxon>
        <taxon>Unidentata</taxon>
        <taxon>Episquamata</taxon>
        <taxon>Toxicofera</taxon>
        <taxon>Iguania</taxon>
        <taxon>Acrodonta</taxon>
        <taxon>Agamidae</taxon>
        <taxon>Amphibolurinae</taxon>
        <taxon>Pogona</taxon>
    </lineage>
</organism>
<dbReference type="Gene3D" id="1.20.5.1160">
    <property type="entry name" value="Vasodilator-stimulated phosphoprotein"/>
    <property type="match status" value="1"/>
</dbReference>
<dbReference type="InterPro" id="IPR018039">
    <property type="entry name" value="IF_conserved"/>
</dbReference>
<feature type="region of interest" description="Disordered" evidence="5">
    <location>
        <begin position="498"/>
        <end position="518"/>
    </location>
</feature>
<keyword evidence="7" id="KW-1185">Reference proteome</keyword>
<dbReference type="Proteomes" id="UP001652642">
    <property type="component" value="Chromosome 2"/>
</dbReference>
<feature type="coiled-coil region" evidence="4">
    <location>
        <begin position="324"/>
        <end position="418"/>
    </location>
</feature>
<gene>
    <name evidence="8" type="primary">LOC110090292</name>
</gene>